<protein>
    <recommendedName>
        <fullName evidence="3">Transmembrane protein</fullName>
    </recommendedName>
</protein>
<dbReference type="HOGENOM" id="CLU_065010_2_0_6"/>
<organism evidence="1 2">
    <name type="scientific">Marinobacter lipolyticus SM19</name>
    <dbReference type="NCBI Taxonomy" id="1318628"/>
    <lineage>
        <taxon>Bacteria</taxon>
        <taxon>Pseudomonadati</taxon>
        <taxon>Pseudomonadota</taxon>
        <taxon>Gammaproteobacteria</taxon>
        <taxon>Pseudomonadales</taxon>
        <taxon>Marinobacteraceae</taxon>
        <taxon>Marinobacter</taxon>
    </lineage>
</organism>
<name>R8B1A5_9GAMM</name>
<dbReference type="EMBL" id="ASAD01000010">
    <property type="protein sequence ID" value="EON92373.1"/>
    <property type="molecule type" value="Genomic_DNA"/>
</dbReference>
<reference evidence="1 2" key="1">
    <citation type="journal article" date="2013" name="Genome Announc.">
        <title>Draft Genome Sequence of the Moderately Halophilic Bacterium Marinobacter lipolyticus Strain SM19.</title>
        <authorList>
            <person name="Papke R.T."/>
            <person name="de la Haba R.R."/>
            <person name="Infante-Dominguez C."/>
            <person name="Perez D."/>
            <person name="Sanchez-Porro C."/>
            <person name="Lapierre P."/>
            <person name="Ventosa A."/>
        </authorList>
    </citation>
    <scope>NUCLEOTIDE SEQUENCE [LARGE SCALE GENOMIC DNA]</scope>
    <source>
        <strain evidence="1 2">SM19</strain>
    </source>
</reference>
<dbReference type="InterPro" id="IPR011990">
    <property type="entry name" value="TPR-like_helical_dom_sf"/>
</dbReference>
<proteinExistence type="predicted"/>
<gene>
    <name evidence="1" type="ORF">MARLIPOL_06469</name>
</gene>
<dbReference type="SUPFAM" id="SSF48452">
    <property type="entry name" value="TPR-like"/>
    <property type="match status" value="1"/>
</dbReference>
<dbReference type="Gene3D" id="1.20.58.320">
    <property type="entry name" value="TPR-like"/>
    <property type="match status" value="1"/>
</dbReference>
<comment type="caution">
    <text evidence="1">The sequence shown here is derived from an EMBL/GenBank/DDBJ whole genome shotgun (WGS) entry which is preliminary data.</text>
</comment>
<dbReference type="OrthoDB" id="7593450at2"/>
<dbReference type="STRING" id="1318628.MARLIPOL_06469"/>
<sequence>MFDWNDILDFWFGDLDEEGLPDRFHRNRWFHSDRRFDQEIRHRFLSVVLFASESGLAHWRAQAGGALAEIILLDQFSRNIYRGNALAYEHDKVARTLARQAMNKGQDMMLPAVHRAFLYMPLQHSERLEDQDLSVECYEQLAASADGILGDFMTSFVQSAHDHREIIAEFGRFPHRNAVLKRLSTPGEEEYLKKGRRFGQ</sequence>
<dbReference type="eggNOG" id="COG3803">
    <property type="taxonomic scope" value="Bacteria"/>
</dbReference>
<evidence type="ECO:0000313" key="1">
    <source>
        <dbReference type="EMBL" id="EON92373.1"/>
    </source>
</evidence>
<evidence type="ECO:0008006" key="3">
    <source>
        <dbReference type="Google" id="ProtNLM"/>
    </source>
</evidence>
<evidence type="ECO:0000313" key="2">
    <source>
        <dbReference type="Proteomes" id="UP000016540"/>
    </source>
</evidence>
<accession>R8B1A5</accession>
<keyword evidence="2" id="KW-1185">Reference proteome</keyword>
<dbReference type="Proteomes" id="UP000016540">
    <property type="component" value="Unassembled WGS sequence"/>
</dbReference>
<dbReference type="Pfam" id="PF06041">
    <property type="entry name" value="DUF924"/>
    <property type="match status" value="1"/>
</dbReference>
<dbReference type="AlphaFoldDB" id="R8B1A5"/>
<dbReference type="PATRIC" id="fig|1318628.3.peg.1294"/>
<dbReference type="Gene3D" id="1.25.40.10">
    <property type="entry name" value="Tetratricopeptide repeat domain"/>
    <property type="match status" value="1"/>
</dbReference>
<dbReference type="RefSeq" id="WP_012137299.1">
    <property type="nucleotide sequence ID" value="NZ_KE007317.1"/>
</dbReference>
<dbReference type="InterPro" id="IPR010323">
    <property type="entry name" value="DUF924"/>
</dbReference>